<accession>A0A0H2W9L3</accession>
<sequence>MLCASCGAPRLEAPRREPPAGGMLRSRSRRAEARRQGRPRRFVVGRRLGRHVGRRLGSRLRHGLQAPRRAMRWSAIRRAFRRASPQARLRPVTRLRTTVSRPAA</sequence>
<evidence type="ECO:0000256" key="1">
    <source>
        <dbReference type="SAM" id="MobiDB-lite"/>
    </source>
</evidence>
<dbReference type="HOGENOM" id="CLU_2244872_0_0_4"/>
<protein>
    <submittedName>
        <fullName evidence="2">Uncharacterized protein</fullName>
    </submittedName>
</protein>
<name>A0A0H2W9L3_BURMA</name>
<dbReference type="KEGG" id="bma:BMAA1891"/>
<keyword evidence="3" id="KW-1185">Reference proteome</keyword>
<feature type="region of interest" description="Disordered" evidence="1">
    <location>
        <begin position="1"/>
        <end position="40"/>
    </location>
</feature>
<dbReference type="Proteomes" id="UP000006693">
    <property type="component" value="Chromosome 2"/>
</dbReference>
<reference evidence="2 3" key="1">
    <citation type="journal article" date="2004" name="Proc. Natl. Acad. Sci. U.S.A.">
        <title>Structural flexibility in the Burkholderia mallei genome.</title>
        <authorList>
            <person name="Nierman W.C."/>
            <person name="DeShazer D."/>
            <person name="Kim H.S."/>
            <person name="Tettelin H."/>
            <person name="Nelson K.E."/>
            <person name="Feldblyum T."/>
            <person name="Ulrich R.L."/>
            <person name="Ronning C.M."/>
            <person name="Brinkac L.M."/>
            <person name="Daugherty S.C."/>
            <person name="Davidsen T.D."/>
            <person name="Deboy R.T."/>
            <person name="Dimitrov G."/>
            <person name="Dodson R.J."/>
            <person name="Durkin A.S."/>
            <person name="Gwinn M.L."/>
            <person name="Haft D.H."/>
            <person name="Khouri H."/>
            <person name="Kolonay J.F."/>
            <person name="Madupu R."/>
            <person name="Mohammoud Y."/>
            <person name="Nelson W.C."/>
            <person name="Radune D."/>
            <person name="Romero C.M."/>
            <person name="Sarria S."/>
            <person name="Selengut J."/>
            <person name="Shamblin C."/>
            <person name="Sullivan S.A."/>
            <person name="White O."/>
            <person name="Yu Y."/>
            <person name="Zafar N."/>
            <person name="Zhou L."/>
            <person name="Fraser C.M."/>
        </authorList>
    </citation>
    <scope>NUCLEOTIDE SEQUENCE [LARGE SCALE GENOMIC DNA]</scope>
    <source>
        <strain evidence="2 3">ATCC 23344</strain>
    </source>
</reference>
<dbReference type="AlphaFoldDB" id="A0A0H2W9L3"/>
<proteinExistence type="predicted"/>
<dbReference type="EMBL" id="CP000011">
    <property type="protein sequence ID" value="AAU45553.1"/>
    <property type="molecule type" value="Genomic_DNA"/>
</dbReference>
<evidence type="ECO:0000313" key="3">
    <source>
        <dbReference type="Proteomes" id="UP000006693"/>
    </source>
</evidence>
<evidence type="ECO:0000313" key="2">
    <source>
        <dbReference type="EMBL" id="AAU45553.1"/>
    </source>
</evidence>
<organism evidence="2 3">
    <name type="scientific">Burkholderia mallei (strain ATCC 23344)</name>
    <dbReference type="NCBI Taxonomy" id="243160"/>
    <lineage>
        <taxon>Bacteria</taxon>
        <taxon>Pseudomonadati</taxon>
        <taxon>Pseudomonadota</taxon>
        <taxon>Betaproteobacteria</taxon>
        <taxon>Burkholderiales</taxon>
        <taxon>Burkholderiaceae</taxon>
        <taxon>Burkholderia</taxon>
        <taxon>pseudomallei group</taxon>
    </lineage>
</organism>
<gene>
    <name evidence="2" type="ordered locus">BMAA1891</name>
</gene>